<comment type="catalytic activity">
    <reaction evidence="1">
        <text>Hydrolysis of terminal non-reducing alpha-L-arabinofuranoside residues in alpha-L-arabinosides.</text>
        <dbReference type="EC" id="3.2.1.55"/>
    </reaction>
</comment>
<dbReference type="GO" id="GO:0000272">
    <property type="term" value="P:polysaccharide catabolic process"/>
    <property type="evidence" value="ECO:0007669"/>
    <property type="project" value="TreeGrafter"/>
</dbReference>
<organism evidence="9 10">
    <name type="scientific">Capsulimonas corticalis</name>
    <dbReference type="NCBI Taxonomy" id="2219043"/>
    <lineage>
        <taxon>Bacteria</taxon>
        <taxon>Bacillati</taxon>
        <taxon>Armatimonadota</taxon>
        <taxon>Armatimonadia</taxon>
        <taxon>Capsulimonadales</taxon>
        <taxon>Capsulimonadaceae</taxon>
        <taxon>Capsulimonas</taxon>
    </lineage>
</organism>
<accession>A0A402CZ21</accession>
<evidence type="ECO:0000313" key="10">
    <source>
        <dbReference type="Proteomes" id="UP000287394"/>
    </source>
</evidence>
<dbReference type="FunCoup" id="A0A402CZ21">
    <property type="interactions" value="76"/>
</dbReference>
<dbReference type="RefSeq" id="WP_119322573.1">
    <property type="nucleotide sequence ID" value="NZ_AP025739.1"/>
</dbReference>
<dbReference type="SUPFAM" id="SSF51445">
    <property type="entry name" value="(Trans)glycosidases"/>
    <property type="match status" value="1"/>
</dbReference>
<evidence type="ECO:0000313" key="9">
    <source>
        <dbReference type="EMBL" id="BDI29552.1"/>
    </source>
</evidence>
<dbReference type="InterPro" id="IPR017853">
    <property type="entry name" value="GH"/>
</dbReference>
<comment type="similarity">
    <text evidence="2">Belongs to the glycosyl hydrolase 51 family.</text>
</comment>
<dbReference type="InterPro" id="IPR010720">
    <property type="entry name" value="Alpha-L-AF_C"/>
</dbReference>
<reference evidence="9 10" key="1">
    <citation type="journal article" date="2019" name="Int. J. Syst. Evol. Microbiol.">
        <title>Capsulimonas corticalis gen. nov., sp. nov., an aerobic capsulated bacterium, of a novel bacterial order, Capsulimonadales ord. nov., of the class Armatimonadia of the phylum Armatimonadetes.</title>
        <authorList>
            <person name="Li J."/>
            <person name="Kudo C."/>
            <person name="Tonouchi A."/>
        </authorList>
    </citation>
    <scope>NUCLEOTIDE SEQUENCE [LARGE SCALE GENOMIC DNA]</scope>
    <source>
        <strain evidence="9 10">AX-7</strain>
    </source>
</reference>
<dbReference type="KEGG" id="ccot:CCAX7_16030"/>
<dbReference type="Gene3D" id="3.20.20.80">
    <property type="entry name" value="Glycosidases"/>
    <property type="match status" value="1"/>
</dbReference>
<dbReference type="InterPro" id="IPR055235">
    <property type="entry name" value="ASD1_cat"/>
</dbReference>
<keyword evidence="10" id="KW-1185">Reference proteome</keyword>
<evidence type="ECO:0000259" key="8">
    <source>
        <dbReference type="SMART" id="SM00813"/>
    </source>
</evidence>
<evidence type="ECO:0000256" key="5">
    <source>
        <dbReference type="ARBA" id="ARBA00022801"/>
    </source>
</evidence>
<evidence type="ECO:0000256" key="1">
    <source>
        <dbReference type="ARBA" id="ARBA00001462"/>
    </source>
</evidence>
<dbReference type="SUPFAM" id="SSF51011">
    <property type="entry name" value="Glycosyl hydrolase domain"/>
    <property type="match status" value="1"/>
</dbReference>
<dbReference type="AlphaFoldDB" id="A0A402CZ21"/>
<dbReference type="Proteomes" id="UP000287394">
    <property type="component" value="Chromosome"/>
</dbReference>
<dbReference type="EMBL" id="AP025739">
    <property type="protein sequence ID" value="BDI29552.1"/>
    <property type="molecule type" value="Genomic_DNA"/>
</dbReference>
<dbReference type="PANTHER" id="PTHR43576:SF2">
    <property type="entry name" value="INTRACELLULAR EXO-ALPHA-L-ARABINOFURANOSIDASE 2"/>
    <property type="match status" value="1"/>
</dbReference>
<dbReference type="Gene3D" id="2.60.40.1180">
    <property type="entry name" value="Golgi alpha-mannosidase II"/>
    <property type="match status" value="1"/>
</dbReference>
<dbReference type="GO" id="GO:0046373">
    <property type="term" value="P:L-arabinose metabolic process"/>
    <property type="evidence" value="ECO:0007669"/>
    <property type="project" value="InterPro"/>
</dbReference>
<dbReference type="PANTHER" id="PTHR43576">
    <property type="entry name" value="ALPHA-L-ARABINOFURANOSIDASE C-RELATED"/>
    <property type="match status" value="1"/>
</dbReference>
<protein>
    <recommendedName>
        <fullName evidence="4">non-reducing end alpha-L-arabinofuranosidase</fullName>
        <ecNumber evidence="4">3.2.1.55</ecNumber>
    </recommendedName>
</protein>
<evidence type="ECO:0000256" key="7">
    <source>
        <dbReference type="ARBA" id="ARBA00023295"/>
    </source>
</evidence>
<keyword evidence="7" id="KW-0326">Glycosidase</keyword>
<dbReference type="EC" id="3.2.1.55" evidence="4"/>
<evidence type="ECO:0000256" key="3">
    <source>
        <dbReference type="ARBA" id="ARBA00011165"/>
    </source>
</evidence>
<feature type="domain" description="Alpha-L-arabinofuranosidase C-terminal" evidence="8">
    <location>
        <begin position="292"/>
        <end position="491"/>
    </location>
</feature>
<gene>
    <name evidence="9" type="ORF">CCAX7_16030</name>
</gene>
<dbReference type="GO" id="GO:0046556">
    <property type="term" value="F:alpha-L-arabinofuranosidase activity"/>
    <property type="evidence" value="ECO:0007669"/>
    <property type="project" value="UniProtKB-EC"/>
</dbReference>
<name>A0A402CZ21_9BACT</name>
<proteinExistence type="inferred from homology"/>
<dbReference type="Pfam" id="PF22848">
    <property type="entry name" value="ASD1_dom"/>
    <property type="match status" value="1"/>
</dbReference>
<evidence type="ECO:0000256" key="6">
    <source>
        <dbReference type="ARBA" id="ARBA00023277"/>
    </source>
</evidence>
<dbReference type="OrthoDB" id="9758333at2"/>
<keyword evidence="5" id="KW-0378">Hydrolase</keyword>
<dbReference type="InterPro" id="IPR013780">
    <property type="entry name" value="Glyco_hydro_b"/>
</dbReference>
<evidence type="ECO:0000256" key="4">
    <source>
        <dbReference type="ARBA" id="ARBA00012670"/>
    </source>
</evidence>
<evidence type="ECO:0000256" key="2">
    <source>
        <dbReference type="ARBA" id="ARBA00007186"/>
    </source>
</evidence>
<comment type="subunit">
    <text evidence="3">Homohexamer; trimer of dimers.</text>
</comment>
<dbReference type="Pfam" id="PF06964">
    <property type="entry name" value="Alpha-L-AF_C"/>
    <property type="match status" value="1"/>
</dbReference>
<sequence>MSRSSVVVCTDEVLGTISPLLYGHFAEHLGRCCYDGLWVGPQSPIPNKGGFRVDVLDALKRLGVPQLRWPGGCFADSYHWREGIGPPERRPRTLAESCGHQSVETNQIGTHEFMALCREIGAEPYLAGNVGSGSPQELMEWVQYCNATADTTLVRERAANGHPEPMNVRYWGVGNESWACGGNYDALDYAKEFKRYATFIKQVDHGVQLVACGDHSPEWNAKVVEANCRHLHLMDHLSIHRYWAGGHSTDFSEAEYYQLQRGPDVVDGDIRAADAMLTYFERPGHRIGIAFDEWGVWHPDATIASDFEAPSTLSAAVTAAGVFDVFHRWSGRLTMANIAQIVNVLQALIQTQGEHMWLTPTYHVFAMYAAHRGARAVRTEITGADMRAMPAVRQPFPVPQMEPGTLSMLSASASITDGGVAISLSNRHMTQTQEVEIELRGRTATRAVASILSGDGPNACNSAAQPSRVGPSEHVISVTEGKIIMALAPCSVQTVMVSDRG</sequence>
<keyword evidence="6" id="KW-0119">Carbohydrate metabolism</keyword>
<dbReference type="SMART" id="SM00813">
    <property type="entry name" value="Alpha-L-AF_C"/>
    <property type="match status" value="1"/>
</dbReference>